<dbReference type="PANTHER" id="PTHR43246">
    <property type="entry name" value="PEPTIDYL-PROLYL CIS-TRANS ISOMERASE CYP38, CHLOROPLASTIC"/>
    <property type="match status" value="1"/>
</dbReference>
<dbReference type="SUPFAM" id="SSF50891">
    <property type="entry name" value="Cyclophilin-like"/>
    <property type="match status" value="1"/>
</dbReference>
<evidence type="ECO:0000259" key="5">
    <source>
        <dbReference type="PROSITE" id="PS50072"/>
    </source>
</evidence>
<organism evidence="6 7">
    <name type="scientific">Aliiglaciecola litoralis</name>
    <dbReference type="NCBI Taxonomy" id="582857"/>
    <lineage>
        <taxon>Bacteria</taxon>
        <taxon>Pseudomonadati</taxon>
        <taxon>Pseudomonadota</taxon>
        <taxon>Gammaproteobacteria</taxon>
        <taxon>Alteromonadales</taxon>
        <taxon>Alteromonadaceae</taxon>
        <taxon>Aliiglaciecola</taxon>
    </lineage>
</organism>
<comment type="caution">
    <text evidence="6">The sequence shown here is derived from an EMBL/GenBank/DDBJ whole genome shotgun (WGS) entry which is preliminary data.</text>
</comment>
<dbReference type="GO" id="GO:0016853">
    <property type="term" value="F:isomerase activity"/>
    <property type="evidence" value="ECO:0007669"/>
    <property type="project" value="UniProtKB-KW"/>
</dbReference>
<dbReference type="Gene3D" id="2.40.100.10">
    <property type="entry name" value="Cyclophilin-like"/>
    <property type="match status" value="1"/>
</dbReference>
<feature type="domain" description="PPIase cyclophilin-type" evidence="5">
    <location>
        <begin position="33"/>
        <end position="195"/>
    </location>
</feature>
<dbReference type="EC" id="5.2.1.8" evidence="4"/>
<dbReference type="Pfam" id="PF00160">
    <property type="entry name" value="Pro_isomerase"/>
    <property type="match status" value="1"/>
</dbReference>
<reference evidence="6 7" key="1">
    <citation type="journal article" date="2019" name="Int. J. Syst. Evol. Microbiol.">
        <title>The Global Catalogue of Microorganisms (GCM) 10K type strain sequencing project: providing services to taxonomists for standard genome sequencing and annotation.</title>
        <authorList>
            <consortium name="The Broad Institute Genomics Platform"/>
            <consortium name="The Broad Institute Genome Sequencing Center for Infectious Disease"/>
            <person name="Wu L."/>
            <person name="Ma J."/>
        </authorList>
    </citation>
    <scope>NUCLEOTIDE SEQUENCE [LARGE SCALE GENOMIC DNA]</scope>
    <source>
        <strain evidence="6 7">JCM 15896</strain>
    </source>
</reference>
<feature type="signal peptide" evidence="4">
    <location>
        <begin position="1"/>
        <end position="19"/>
    </location>
</feature>
<dbReference type="PRINTS" id="PR00153">
    <property type="entry name" value="CSAPPISMRASE"/>
</dbReference>
<keyword evidence="2 4" id="KW-0697">Rotamase</keyword>
<dbReference type="InterPro" id="IPR002130">
    <property type="entry name" value="Cyclophilin-type_PPIase_dom"/>
</dbReference>
<dbReference type="EMBL" id="BAAAFD010000002">
    <property type="protein sequence ID" value="GAA0854157.1"/>
    <property type="molecule type" value="Genomic_DNA"/>
</dbReference>
<keyword evidence="3 4" id="KW-0413">Isomerase</keyword>
<dbReference type="PROSITE" id="PS50072">
    <property type="entry name" value="CSA_PPIASE_2"/>
    <property type="match status" value="1"/>
</dbReference>
<dbReference type="InterPro" id="IPR044665">
    <property type="entry name" value="E_coli_cyclophilin_A-like"/>
</dbReference>
<evidence type="ECO:0000256" key="2">
    <source>
        <dbReference type="ARBA" id="ARBA00023110"/>
    </source>
</evidence>
<feature type="chain" id="PRO_5044984722" description="Peptidyl-prolyl cis-trans isomerase" evidence="4">
    <location>
        <begin position="20"/>
        <end position="213"/>
    </location>
</feature>
<gene>
    <name evidence="6" type="ORF">GCM10009114_08920</name>
</gene>
<sequence length="213" mass="24025">MKNIIIALIILFNATVAIAQSKKDGSHIQPDNYYPKVMLHTSMGNITVELYRAKAPIAVNNFLRYVERGRYEGLLFHRIVPNFVVQTGGYDTDFKGIKTFPKIFNESGNGLKNEAYTIAMARDNDPHSAMSQFYFNLRDNESLDPGKNWGYTVFGYVTEGTEIIDAMAEVETEYNVTVRWHDVPKQPIILEKVTILPPFEAVPAQTSTAPEEG</sequence>
<dbReference type="Proteomes" id="UP001500359">
    <property type="component" value="Unassembled WGS sequence"/>
</dbReference>
<dbReference type="InterPro" id="IPR020892">
    <property type="entry name" value="Cyclophilin-type_PPIase_CS"/>
</dbReference>
<keyword evidence="4" id="KW-0732">Signal</keyword>
<dbReference type="InterPro" id="IPR029000">
    <property type="entry name" value="Cyclophilin-like_dom_sf"/>
</dbReference>
<proteinExistence type="inferred from homology"/>
<comment type="similarity">
    <text evidence="1 4">Belongs to the cyclophilin-type PPIase family.</text>
</comment>
<evidence type="ECO:0000256" key="3">
    <source>
        <dbReference type="ARBA" id="ARBA00023235"/>
    </source>
</evidence>
<evidence type="ECO:0000313" key="7">
    <source>
        <dbReference type="Proteomes" id="UP001500359"/>
    </source>
</evidence>
<comment type="function">
    <text evidence="4">PPIases accelerate the folding of proteins. It catalyzes the cis-trans isomerization of proline imidic peptide bonds in oligopeptides.</text>
</comment>
<name>A0ABN1LEF6_9ALTE</name>
<dbReference type="RefSeq" id="WP_343856943.1">
    <property type="nucleotide sequence ID" value="NZ_BAAAFD010000002.1"/>
</dbReference>
<keyword evidence="7" id="KW-1185">Reference proteome</keyword>
<evidence type="ECO:0000313" key="6">
    <source>
        <dbReference type="EMBL" id="GAA0854157.1"/>
    </source>
</evidence>
<accession>A0ABN1LEF6</accession>
<dbReference type="PROSITE" id="PS00170">
    <property type="entry name" value="CSA_PPIASE_1"/>
    <property type="match status" value="1"/>
</dbReference>
<protein>
    <recommendedName>
        <fullName evidence="4">Peptidyl-prolyl cis-trans isomerase</fullName>
        <shortName evidence="4">PPIase</shortName>
        <ecNumber evidence="4">5.2.1.8</ecNumber>
    </recommendedName>
</protein>
<evidence type="ECO:0000256" key="1">
    <source>
        <dbReference type="ARBA" id="ARBA00007365"/>
    </source>
</evidence>
<comment type="catalytic activity">
    <reaction evidence="4">
        <text>[protein]-peptidylproline (omega=180) = [protein]-peptidylproline (omega=0)</text>
        <dbReference type="Rhea" id="RHEA:16237"/>
        <dbReference type="Rhea" id="RHEA-COMP:10747"/>
        <dbReference type="Rhea" id="RHEA-COMP:10748"/>
        <dbReference type="ChEBI" id="CHEBI:83833"/>
        <dbReference type="ChEBI" id="CHEBI:83834"/>
        <dbReference type="EC" id="5.2.1.8"/>
    </reaction>
</comment>
<evidence type="ECO:0000256" key="4">
    <source>
        <dbReference type="RuleBase" id="RU363019"/>
    </source>
</evidence>